<dbReference type="EMBL" id="LT960614">
    <property type="protein sequence ID" value="SON58171.1"/>
    <property type="molecule type" value="Genomic_DNA"/>
</dbReference>
<dbReference type="PANTHER" id="PTHR38657:SF1">
    <property type="entry name" value="SLR1343 PROTEIN"/>
    <property type="match status" value="1"/>
</dbReference>
<dbReference type="InterPro" id="IPR007357">
    <property type="entry name" value="PhrB-like"/>
</dbReference>
<sequence length="74" mass="8136">MVTDGRSLVLILVLILGDQLSPAIASLSVADKSRDVVLMCEVAEETTYVRHHKQKIAFVLSAMRHFAGELRDLG</sequence>
<dbReference type="OrthoDB" id="5288100at2"/>
<gene>
    <name evidence="1" type="ORF">HDIA_4630</name>
</gene>
<name>A0A2C9DE87_9HYPH</name>
<evidence type="ECO:0000313" key="2">
    <source>
        <dbReference type="Proteomes" id="UP000223606"/>
    </source>
</evidence>
<keyword evidence="1" id="KW-0456">Lyase</keyword>
<proteinExistence type="predicted"/>
<dbReference type="AlphaFoldDB" id="A0A2C9DE87"/>
<dbReference type="RefSeq" id="WP_099558398.1">
    <property type="nucleotide sequence ID" value="NZ_LT960614.1"/>
</dbReference>
<dbReference type="PANTHER" id="PTHR38657">
    <property type="entry name" value="SLR1343 PROTEIN"/>
    <property type="match status" value="1"/>
</dbReference>
<dbReference type="InterPro" id="IPR052551">
    <property type="entry name" value="UV-DNA_repair_photolyase"/>
</dbReference>
<dbReference type="Gene3D" id="3.40.50.620">
    <property type="entry name" value="HUPs"/>
    <property type="match status" value="1"/>
</dbReference>
<dbReference type="InterPro" id="IPR014729">
    <property type="entry name" value="Rossmann-like_a/b/a_fold"/>
</dbReference>
<dbReference type="GO" id="GO:0016829">
    <property type="term" value="F:lyase activity"/>
    <property type="evidence" value="ECO:0007669"/>
    <property type="project" value="UniProtKB-KW"/>
</dbReference>
<keyword evidence="2" id="KW-1185">Reference proteome</keyword>
<organism evidence="1 2">
    <name type="scientific">Hartmannibacter diazotrophicus</name>
    <dbReference type="NCBI Taxonomy" id="1482074"/>
    <lineage>
        <taxon>Bacteria</taxon>
        <taxon>Pseudomonadati</taxon>
        <taxon>Pseudomonadota</taxon>
        <taxon>Alphaproteobacteria</taxon>
        <taxon>Hyphomicrobiales</taxon>
        <taxon>Pleomorphomonadaceae</taxon>
        <taxon>Hartmannibacter</taxon>
    </lineage>
</organism>
<reference evidence="2" key="1">
    <citation type="submission" date="2017-09" db="EMBL/GenBank/DDBJ databases">
        <title>Genome sequence of Nannocystis excedens DSM 71.</title>
        <authorList>
            <person name="Blom J."/>
        </authorList>
    </citation>
    <scope>NUCLEOTIDE SEQUENCE [LARGE SCALE GENOMIC DNA]</scope>
    <source>
        <strain evidence="2">type strain: E19</strain>
    </source>
</reference>
<protein>
    <submittedName>
        <fullName evidence="1">Deoxyribodipyrimidine photo-lyase-related protein</fullName>
    </submittedName>
</protein>
<evidence type="ECO:0000313" key="1">
    <source>
        <dbReference type="EMBL" id="SON58171.1"/>
    </source>
</evidence>
<dbReference type="Proteomes" id="UP000223606">
    <property type="component" value="Chromosome 1"/>
</dbReference>
<dbReference type="KEGG" id="hdi:HDIA_4630"/>
<dbReference type="Pfam" id="PF04244">
    <property type="entry name" value="DPRP"/>
    <property type="match status" value="1"/>
</dbReference>
<accession>A0A2C9DE87</accession>